<dbReference type="EMBL" id="JAMXLR010000012">
    <property type="protein sequence ID" value="MCO6042844.1"/>
    <property type="molecule type" value="Genomic_DNA"/>
</dbReference>
<organism evidence="1 2">
    <name type="scientific">Aeoliella straminimaris</name>
    <dbReference type="NCBI Taxonomy" id="2954799"/>
    <lineage>
        <taxon>Bacteria</taxon>
        <taxon>Pseudomonadati</taxon>
        <taxon>Planctomycetota</taxon>
        <taxon>Planctomycetia</taxon>
        <taxon>Pirellulales</taxon>
        <taxon>Lacipirellulaceae</taxon>
        <taxon>Aeoliella</taxon>
    </lineage>
</organism>
<dbReference type="Proteomes" id="UP001155241">
    <property type="component" value="Unassembled WGS sequence"/>
</dbReference>
<dbReference type="AlphaFoldDB" id="A0A9X2FAQ5"/>
<reference evidence="1" key="1">
    <citation type="submission" date="2022-06" db="EMBL/GenBank/DDBJ databases">
        <title>Aeoliella straminimaris, a novel planctomycete from sediments.</title>
        <authorList>
            <person name="Vitorino I.R."/>
            <person name="Lage O.M."/>
        </authorList>
    </citation>
    <scope>NUCLEOTIDE SEQUENCE</scope>
    <source>
        <strain evidence="1">ICT_H6.2</strain>
    </source>
</reference>
<evidence type="ECO:0008006" key="3">
    <source>
        <dbReference type="Google" id="ProtNLM"/>
    </source>
</evidence>
<evidence type="ECO:0000313" key="2">
    <source>
        <dbReference type="Proteomes" id="UP001155241"/>
    </source>
</evidence>
<protein>
    <recommendedName>
        <fullName evidence="3">PEP-CTERM protein-sorting domain-containing protein</fullName>
    </recommendedName>
</protein>
<name>A0A9X2FAQ5_9BACT</name>
<sequence>MTFDFRSEPYEGSSNGLFTLHGDALNPATFTSESGRTIEILTFLSGGSVQGYALDTFGSGPWPHGNTQLFGQRSYFYFGNNSGPSVDYRFGSAVKLVSATFVLYNPSQNLQIFYKRDGTSVMGNEQFFFTTDAYDDLANNAPAAPPEKTVHFDNTYPLVDQIAMRSLGQSGVALKTLVIDDPAFTPVPEPTSLAVWGILSLAGLGVVARRGRQRQGLASADV</sequence>
<gene>
    <name evidence="1" type="ORF">NG895_02885</name>
</gene>
<comment type="caution">
    <text evidence="1">The sequence shown here is derived from an EMBL/GenBank/DDBJ whole genome shotgun (WGS) entry which is preliminary data.</text>
</comment>
<keyword evidence="2" id="KW-1185">Reference proteome</keyword>
<dbReference type="RefSeq" id="WP_252850944.1">
    <property type="nucleotide sequence ID" value="NZ_JAMXLR010000012.1"/>
</dbReference>
<proteinExistence type="predicted"/>
<evidence type="ECO:0000313" key="1">
    <source>
        <dbReference type="EMBL" id="MCO6042844.1"/>
    </source>
</evidence>
<accession>A0A9X2FAQ5</accession>